<dbReference type="SMART" id="SM00327">
    <property type="entry name" value="VWA"/>
    <property type="match status" value="1"/>
</dbReference>
<dbReference type="OrthoDB" id="9758211at2"/>
<dbReference type="InterPro" id="IPR051928">
    <property type="entry name" value="NorD/CobT"/>
</dbReference>
<dbReference type="InterPro" id="IPR002035">
    <property type="entry name" value="VWF_A"/>
</dbReference>
<dbReference type="InterPro" id="IPR036465">
    <property type="entry name" value="vWFA_dom_sf"/>
</dbReference>
<organism evidence="2 3">
    <name type="scientific">Thioclava pacifica DSM 10166</name>
    <dbReference type="NCBI Taxonomy" id="1353537"/>
    <lineage>
        <taxon>Bacteria</taxon>
        <taxon>Pseudomonadati</taxon>
        <taxon>Pseudomonadota</taxon>
        <taxon>Alphaproteobacteria</taxon>
        <taxon>Rhodobacterales</taxon>
        <taxon>Paracoccaceae</taxon>
        <taxon>Thioclava</taxon>
    </lineage>
</organism>
<feature type="domain" description="VWFA" evidence="1">
    <location>
        <begin position="585"/>
        <end position="773"/>
    </location>
</feature>
<comment type="caution">
    <text evidence="2">The sequence shown here is derived from an EMBL/GenBank/DDBJ whole genome shotgun (WGS) entry which is preliminary data.</text>
</comment>
<evidence type="ECO:0000313" key="3">
    <source>
        <dbReference type="Proteomes" id="UP000027432"/>
    </source>
</evidence>
<dbReference type="Proteomes" id="UP000027432">
    <property type="component" value="Unassembled WGS sequence"/>
</dbReference>
<dbReference type="CDD" id="cd01454">
    <property type="entry name" value="vWA_norD_type"/>
    <property type="match status" value="1"/>
</dbReference>
<dbReference type="AlphaFoldDB" id="A0A074J300"/>
<gene>
    <name evidence="2" type="ORF">TP2_09925</name>
</gene>
<sequence length="775" mass="87413">MKVDLEDYREELVKTAPELEESLEGLFHEAARLMSPAGLKDYMDGARAMISLGKGPRLLISYLDEIPQVVKECGEDSIRDVVGAVLKLASMVSGEVLILMIDTLPGASRRFGDPELLRGYLALLHRLAAIAPRGLRPMFGVLEELLAKLTLSGLRRWVDFGAEAYRRDLPKQADYFGLVSEDSRAVLKQERRGTLFIDSQRRLNFYLRAFWGRDFFLRPSAADFAGFRPFIEDGALHLPDAVDGVGGVSGLDLYRAMCAHMASHIVYSDQGLGQEALNPAQIFLIGMIEDARVEYCATQAFPGLRTMFGNLMPETPPGKYEHETMYLLEKIAKALNEPGLRLGDPEIDNLVQTFHDEVPNNPRATMLSWSLGVELFNILAQRRAVPSLRILEQLAIPYRDDNRFIWALDGYDWDNQSAYQTGQAQVRKRVGLMEFVNEVDVETAGDDAQEVWVLSSELFPYEDEGVSYNEMEGKEPVSDPFHYGEWDYKVQLMRPSWSTVYERRQGKDDPDIIDKILTEHRGIRHRIKQIVDRLRPQGVSRQRRLEDGDELDINAAVDAMVMSRIGMQPDTRITMRNVINRRDLAVVILLDLSESTNETVRGSDKTVLELTREASALVASAISGIGDPFAIHGFASDGRHDVHYYRFKDFEQRLDEEAKGRLAGMKGGLSTRMGAAMRHAAHHLAGRSETHKLLLIVTDGEPADIDERDPQYLRMDAKKAVAELQQMGVNSYCLTLDPEADRYVSRIFGANNYTIIDQVERLPEKLPTLFAQLTK</sequence>
<dbReference type="RefSeq" id="WP_038078091.1">
    <property type="nucleotide sequence ID" value="NZ_AUND01000034.1"/>
</dbReference>
<keyword evidence="3" id="KW-1185">Reference proteome</keyword>
<dbReference type="EMBL" id="AUND01000034">
    <property type="protein sequence ID" value="KEO51786.1"/>
    <property type="molecule type" value="Genomic_DNA"/>
</dbReference>
<evidence type="ECO:0000313" key="2">
    <source>
        <dbReference type="EMBL" id="KEO51786.1"/>
    </source>
</evidence>
<evidence type="ECO:0000259" key="1">
    <source>
        <dbReference type="PROSITE" id="PS50234"/>
    </source>
</evidence>
<dbReference type="PANTHER" id="PTHR41248:SF1">
    <property type="entry name" value="NORD PROTEIN"/>
    <property type="match status" value="1"/>
</dbReference>
<dbReference type="PANTHER" id="PTHR41248">
    <property type="entry name" value="NORD PROTEIN"/>
    <property type="match status" value="1"/>
</dbReference>
<proteinExistence type="predicted"/>
<dbReference type="Pfam" id="PF00092">
    <property type="entry name" value="VWA"/>
    <property type="match status" value="1"/>
</dbReference>
<dbReference type="PROSITE" id="PS50234">
    <property type="entry name" value="VWFA"/>
    <property type="match status" value="1"/>
</dbReference>
<reference evidence="2 3" key="1">
    <citation type="submission" date="2013-07" db="EMBL/GenBank/DDBJ databases">
        <title>Thioclava pacifica DSM 10166 Genome Sequencing.</title>
        <authorList>
            <person name="Lai Q."/>
            <person name="Shao Z."/>
        </authorList>
    </citation>
    <scope>NUCLEOTIDE SEQUENCE [LARGE SCALE GENOMIC DNA]</scope>
    <source>
        <strain evidence="2 3">DSM 10166</strain>
    </source>
</reference>
<dbReference type="STRING" id="1353537.TP2_09925"/>
<dbReference type="SUPFAM" id="SSF53300">
    <property type="entry name" value="vWA-like"/>
    <property type="match status" value="1"/>
</dbReference>
<name>A0A074J300_9RHOB</name>
<dbReference type="Gene3D" id="3.40.50.410">
    <property type="entry name" value="von Willebrand factor, type A domain"/>
    <property type="match status" value="1"/>
</dbReference>
<protein>
    <submittedName>
        <fullName evidence="2">von Willebrand factor A</fullName>
    </submittedName>
</protein>
<accession>A0A074J300</accession>
<dbReference type="eggNOG" id="COG4548">
    <property type="taxonomic scope" value="Bacteria"/>
</dbReference>